<dbReference type="SUPFAM" id="SSF75169">
    <property type="entry name" value="DsrEFH-like"/>
    <property type="match status" value="1"/>
</dbReference>
<dbReference type="InterPro" id="IPR027396">
    <property type="entry name" value="DsrEFH-like"/>
</dbReference>
<dbReference type="Proteomes" id="UP001500339">
    <property type="component" value="Unassembled WGS sequence"/>
</dbReference>
<dbReference type="EMBL" id="BAAACF010000001">
    <property type="protein sequence ID" value="GAA0724597.1"/>
    <property type="molecule type" value="Genomic_DNA"/>
</dbReference>
<keyword evidence="2" id="KW-1185">Reference proteome</keyword>
<reference evidence="1 2" key="1">
    <citation type="journal article" date="2019" name="Int. J. Syst. Evol. Microbiol.">
        <title>The Global Catalogue of Microorganisms (GCM) 10K type strain sequencing project: providing services to taxonomists for standard genome sequencing and annotation.</title>
        <authorList>
            <consortium name="The Broad Institute Genomics Platform"/>
            <consortium name="The Broad Institute Genome Sequencing Center for Infectious Disease"/>
            <person name="Wu L."/>
            <person name="Ma J."/>
        </authorList>
    </citation>
    <scope>NUCLEOTIDE SEQUENCE [LARGE SCALE GENOMIC DNA]</scope>
    <source>
        <strain evidence="1 2">JCM 1405</strain>
    </source>
</reference>
<organism evidence="1 2">
    <name type="scientific">Clostridium malenominatum</name>
    <dbReference type="NCBI Taxonomy" id="1539"/>
    <lineage>
        <taxon>Bacteria</taxon>
        <taxon>Bacillati</taxon>
        <taxon>Bacillota</taxon>
        <taxon>Clostridia</taxon>
        <taxon>Eubacteriales</taxon>
        <taxon>Clostridiaceae</taxon>
        <taxon>Clostridium</taxon>
    </lineage>
</organism>
<proteinExistence type="predicted"/>
<sequence length="117" mass="13442">MVMNKEYKVIFHVSEKEKIKLSLNNIKNLIIDLGIENLQIELVINSVAVEEFKNKDFKYEKEIHELSKLGVKFVLCKNSLKGMNIDEKELIEPINIVPSGVGELVKKQGDGWAYIRP</sequence>
<dbReference type="InterPro" id="IPR003787">
    <property type="entry name" value="Sulphur_relay_DsrE/F-like"/>
</dbReference>
<evidence type="ECO:0000313" key="2">
    <source>
        <dbReference type="Proteomes" id="UP001500339"/>
    </source>
</evidence>
<dbReference type="Pfam" id="PF02635">
    <property type="entry name" value="DsrE"/>
    <property type="match status" value="1"/>
</dbReference>
<name>A0ABN1IZG8_9CLOT</name>
<dbReference type="PANTHER" id="PTHR37691">
    <property type="entry name" value="BLR3518 PROTEIN"/>
    <property type="match status" value="1"/>
</dbReference>
<protein>
    <submittedName>
        <fullName evidence="1">DsrE family protein</fullName>
    </submittedName>
</protein>
<comment type="caution">
    <text evidence="1">The sequence shown here is derived from an EMBL/GenBank/DDBJ whole genome shotgun (WGS) entry which is preliminary data.</text>
</comment>
<dbReference type="PANTHER" id="PTHR37691:SF1">
    <property type="entry name" value="BLR3518 PROTEIN"/>
    <property type="match status" value="1"/>
</dbReference>
<accession>A0ABN1IZG8</accession>
<evidence type="ECO:0000313" key="1">
    <source>
        <dbReference type="EMBL" id="GAA0724597.1"/>
    </source>
</evidence>
<dbReference type="Gene3D" id="3.40.1260.10">
    <property type="entry name" value="DsrEFH-like"/>
    <property type="match status" value="1"/>
</dbReference>
<gene>
    <name evidence="1" type="ORF">GCM10008905_18770</name>
</gene>